<dbReference type="SUPFAM" id="SSF81901">
    <property type="entry name" value="HCP-like"/>
    <property type="match status" value="1"/>
</dbReference>
<dbReference type="InterPro" id="IPR006597">
    <property type="entry name" value="Sel1-like"/>
</dbReference>
<evidence type="ECO:0000313" key="1">
    <source>
        <dbReference type="EMBL" id="VAW80618.1"/>
    </source>
</evidence>
<protein>
    <recommendedName>
        <fullName evidence="2">TETRATRICOPEPTIDE REPEAT FAMILY PROTEIN</fullName>
    </recommendedName>
</protein>
<evidence type="ECO:0008006" key="2">
    <source>
        <dbReference type="Google" id="ProtNLM"/>
    </source>
</evidence>
<dbReference type="SMART" id="SM00671">
    <property type="entry name" value="SEL1"/>
    <property type="match status" value="1"/>
</dbReference>
<dbReference type="PANTHER" id="PTHR45011:SF1">
    <property type="entry name" value="DAP3-BINDING CELL DEATH ENHANCER 1"/>
    <property type="match status" value="1"/>
</dbReference>
<dbReference type="Pfam" id="PF08238">
    <property type="entry name" value="Sel1"/>
    <property type="match status" value="1"/>
</dbReference>
<dbReference type="InterPro" id="IPR052748">
    <property type="entry name" value="ISR_Activator"/>
</dbReference>
<dbReference type="PANTHER" id="PTHR45011">
    <property type="entry name" value="DAP3-BINDING CELL DEATH ENHANCER 1"/>
    <property type="match status" value="1"/>
</dbReference>
<proteinExistence type="predicted"/>
<dbReference type="AlphaFoldDB" id="A0A3B0YI46"/>
<organism evidence="1">
    <name type="scientific">hydrothermal vent metagenome</name>
    <dbReference type="NCBI Taxonomy" id="652676"/>
    <lineage>
        <taxon>unclassified sequences</taxon>
        <taxon>metagenomes</taxon>
        <taxon>ecological metagenomes</taxon>
    </lineage>
</organism>
<name>A0A3B0YI46_9ZZZZ</name>
<sequence>MNYQSVFRNTRNLLSLLLCSIILSSSAAAVGFNDRIDLSFFDEPQSKTIPKSVSISTNTVKQTRTTNLQQAVQAYTNGHYSKAYKIFNTLAQHGNINAQYSLGTMYFKGLGVDKNMIQAFKWHTRAARNGHTNAQLWLHTQLKKKSL</sequence>
<reference evidence="1" key="1">
    <citation type="submission" date="2018-06" db="EMBL/GenBank/DDBJ databases">
        <authorList>
            <person name="Zhirakovskaya E."/>
        </authorList>
    </citation>
    <scope>NUCLEOTIDE SEQUENCE</scope>
</reference>
<accession>A0A3B0YI46</accession>
<dbReference type="InterPro" id="IPR011990">
    <property type="entry name" value="TPR-like_helical_dom_sf"/>
</dbReference>
<gene>
    <name evidence="1" type="ORF">MNBD_GAMMA12-825</name>
</gene>
<dbReference type="Gene3D" id="1.25.40.10">
    <property type="entry name" value="Tetratricopeptide repeat domain"/>
    <property type="match status" value="1"/>
</dbReference>
<dbReference type="EMBL" id="UOFL01000202">
    <property type="protein sequence ID" value="VAW80618.1"/>
    <property type="molecule type" value="Genomic_DNA"/>
</dbReference>